<dbReference type="PROSITE" id="PS50983">
    <property type="entry name" value="FE_B12_PBP"/>
    <property type="match status" value="1"/>
</dbReference>
<comment type="similarity">
    <text evidence="1">Belongs to the bacterial solute-binding protein 8 family.</text>
</comment>
<evidence type="ECO:0000256" key="2">
    <source>
        <dbReference type="SAM" id="SignalP"/>
    </source>
</evidence>
<dbReference type="PANTHER" id="PTHR30535">
    <property type="entry name" value="VITAMIN B12-BINDING PROTEIN"/>
    <property type="match status" value="1"/>
</dbReference>
<name>A0A857DD86_9FIRM</name>
<dbReference type="EMBL" id="CP046996">
    <property type="protein sequence ID" value="QGZ99203.1"/>
    <property type="molecule type" value="Genomic_DNA"/>
</dbReference>
<dbReference type="Gene3D" id="3.40.50.1980">
    <property type="entry name" value="Nitrogenase molybdenum iron protein domain"/>
    <property type="match status" value="2"/>
</dbReference>
<evidence type="ECO:0000313" key="4">
    <source>
        <dbReference type="EMBL" id="QGZ99203.1"/>
    </source>
</evidence>
<protein>
    <submittedName>
        <fullName evidence="4">ABC transporter substrate-binding protein</fullName>
    </submittedName>
</protein>
<evidence type="ECO:0000259" key="3">
    <source>
        <dbReference type="PROSITE" id="PS50983"/>
    </source>
</evidence>
<dbReference type="CDD" id="cd01147">
    <property type="entry name" value="HemV-2"/>
    <property type="match status" value="1"/>
</dbReference>
<dbReference type="PROSITE" id="PS51257">
    <property type="entry name" value="PROKAR_LIPOPROTEIN"/>
    <property type="match status" value="1"/>
</dbReference>
<reference evidence="4 5" key="1">
    <citation type="submission" date="2019-12" db="EMBL/GenBank/DDBJ databases">
        <title>Sequence classification of anaerobic respiratory reductive dehalogenases: First we see many, then we see few.</title>
        <authorList>
            <person name="Molenda O."/>
            <person name="Puentes Jacome L.A."/>
            <person name="Cao X."/>
            <person name="Nesbo C.L."/>
            <person name="Tang S."/>
            <person name="Morson N."/>
            <person name="Patron J."/>
            <person name="Lomheim L."/>
            <person name="Wishart D.S."/>
            <person name="Edwards E.A."/>
        </authorList>
    </citation>
    <scope>NUCLEOTIDE SEQUENCE [LARGE SCALE GENOMIC DNA]</scope>
    <source>
        <strain evidence="4 5">12DCA</strain>
    </source>
</reference>
<feature type="domain" description="Fe/B12 periplasmic-binding" evidence="3">
    <location>
        <begin position="59"/>
        <end position="333"/>
    </location>
</feature>
<proteinExistence type="inferred from homology"/>
<dbReference type="Pfam" id="PF01497">
    <property type="entry name" value="Peripla_BP_2"/>
    <property type="match status" value="1"/>
</dbReference>
<dbReference type="Proteomes" id="UP000430508">
    <property type="component" value="Chromosome"/>
</dbReference>
<feature type="signal peptide" evidence="2">
    <location>
        <begin position="1"/>
        <end position="31"/>
    </location>
</feature>
<feature type="chain" id="PRO_5038993115" evidence="2">
    <location>
        <begin position="32"/>
        <end position="372"/>
    </location>
</feature>
<evidence type="ECO:0000256" key="1">
    <source>
        <dbReference type="ARBA" id="ARBA00008814"/>
    </source>
</evidence>
<gene>
    <name evidence="4" type="ORF">GQ588_00225</name>
</gene>
<accession>A0A857DD86</accession>
<dbReference type="PANTHER" id="PTHR30535:SF34">
    <property type="entry name" value="MOLYBDATE-BINDING PROTEIN MOLA"/>
    <property type="match status" value="1"/>
</dbReference>
<dbReference type="RefSeq" id="WP_021315371.1">
    <property type="nucleotide sequence ID" value="NZ_CP046996.1"/>
</dbReference>
<organism evidence="4 5">
    <name type="scientific">Dehalobacter restrictus</name>
    <dbReference type="NCBI Taxonomy" id="55583"/>
    <lineage>
        <taxon>Bacteria</taxon>
        <taxon>Bacillati</taxon>
        <taxon>Bacillota</taxon>
        <taxon>Clostridia</taxon>
        <taxon>Eubacteriales</taxon>
        <taxon>Desulfitobacteriaceae</taxon>
        <taxon>Dehalobacter</taxon>
    </lineage>
</organism>
<sequence>MKRKFISQRQLIALTLAALFCLTFLFSGCSAQSSQNASAKITVTDTLGRQVEINGTAKKVVAIGPGALRLCCYFENTDIFVGIEQMEIDSPTGRPYLYVNPSLAKLPVIGPGGPNNAPNPEQILAVHPDVIFTTYATDQATVDNLQSKTGIPVVALSYGKTATFDPQVDASLILIGKITGMDKRAEELVGLMTQYKTDLDTRTKDVADAQKPSAYVGGLGMKGVHGIESTQGNYSLFNSVHAINVVDETGKTGSLMIDKEKLISWNPDKIFLDGAGYPSVLEDYKKNPKFYQSLSAVKNGELYAMLPYNYYSTNIDTSIADAYYIGKVLYAEQFKDIDPEKKADEIYQALLGKDAYAQMAKDFGGFRKVELK</sequence>
<keyword evidence="2" id="KW-0732">Signal</keyword>
<dbReference type="AlphaFoldDB" id="A0A857DD86"/>
<dbReference type="InterPro" id="IPR002491">
    <property type="entry name" value="ABC_transptr_periplasmic_BD"/>
</dbReference>
<evidence type="ECO:0000313" key="5">
    <source>
        <dbReference type="Proteomes" id="UP000430508"/>
    </source>
</evidence>
<dbReference type="SUPFAM" id="SSF53807">
    <property type="entry name" value="Helical backbone' metal receptor"/>
    <property type="match status" value="1"/>
</dbReference>
<dbReference type="InterPro" id="IPR050902">
    <property type="entry name" value="ABC_Transporter_SBP"/>
</dbReference>